<evidence type="ECO:0000313" key="2">
    <source>
        <dbReference type="Proteomes" id="UP000700596"/>
    </source>
</evidence>
<name>A0A9P9DFD2_9PLEO</name>
<dbReference type="AlphaFoldDB" id="A0A9P9DFD2"/>
<protein>
    <submittedName>
        <fullName evidence="1">Uncharacterized protein</fullName>
    </submittedName>
</protein>
<accession>A0A9P9DFD2</accession>
<comment type="caution">
    <text evidence="1">The sequence shown here is derived from an EMBL/GenBank/DDBJ whole genome shotgun (WGS) entry which is preliminary data.</text>
</comment>
<evidence type="ECO:0000313" key="1">
    <source>
        <dbReference type="EMBL" id="KAH7119550.1"/>
    </source>
</evidence>
<dbReference type="OrthoDB" id="10010954at2759"/>
<proteinExistence type="predicted"/>
<gene>
    <name evidence="1" type="ORF">B0J11DRAFT_491417</name>
</gene>
<organism evidence="1 2">
    <name type="scientific">Dendryphion nanum</name>
    <dbReference type="NCBI Taxonomy" id="256645"/>
    <lineage>
        <taxon>Eukaryota</taxon>
        <taxon>Fungi</taxon>
        <taxon>Dikarya</taxon>
        <taxon>Ascomycota</taxon>
        <taxon>Pezizomycotina</taxon>
        <taxon>Dothideomycetes</taxon>
        <taxon>Pleosporomycetidae</taxon>
        <taxon>Pleosporales</taxon>
        <taxon>Torulaceae</taxon>
        <taxon>Dendryphion</taxon>
    </lineage>
</organism>
<reference evidence="1" key="1">
    <citation type="journal article" date="2021" name="Nat. Commun.">
        <title>Genetic determinants of endophytism in the Arabidopsis root mycobiome.</title>
        <authorList>
            <person name="Mesny F."/>
            <person name="Miyauchi S."/>
            <person name="Thiergart T."/>
            <person name="Pickel B."/>
            <person name="Atanasova L."/>
            <person name="Karlsson M."/>
            <person name="Huettel B."/>
            <person name="Barry K.W."/>
            <person name="Haridas S."/>
            <person name="Chen C."/>
            <person name="Bauer D."/>
            <person name="Andreopoulos W."/>
            <person name="Pangilinan J."/>
            <person name="LaButti K."/>
            <person name="Riley R."/>
            <person name="Lipzen A."/>
            <person name="Clum A."/>
            <person name="Drula E."/>
            <person name="Henrissat B."/>
            <person name="Kohler A."/>
            <person name="Grigoriev I.V."/>
            <person name="Martin F.M."/>
            <person name="Hacquard S."/>
        </authorList>
    </citation>
    <scope>NUCLEOTIDE SEQUENCE</scope>
    <source>
        <strain evidence="1">MPI-CAGE-CH-0243</strain>
    </source>
</reference>
<dbReference type="Proteomes" id="UP000700596">
    <property type="component" value="Unassembled WGS sequence"/>
</dbReference>
<dbReference type="EMBL" id="JAGMWT010000011">
    <property type="protein sequence ID" value="KAH7119550.1"/>
    <property type="molecule type" value="Genomic_DNA"/>
</dbReference>
<sequence>MARLISLGFAIGPDRNINAISFDQVVEHVTETLADSICWTHQNYCIGKNQQYPNSEACKNFLTQAVRFGKAHELGQNTLLCRSVHEQMVQWRPAVHCSHIGPSGGGMCTDDQTYVNVVTQNHFTSLPFSDTKHAFPRTYEWAQYPWATKI</sequence>
<keyword evidence="2" id="KW-1185">Reference proteome</keyword>